<organism evidence="3 4">
    <name type="scientific">Candidula unifasciata</name>
    <dbReference type="NCBI Taxonomy" id="100452"/>
    <lineage>
        <taxon>Eukaryota</taxon>
        <taxon>Metazoa</taxon>
        <taxon>Spiralia</taxon>
        <taxon>Lophotrochozoa</taxon>
        <taxon>Mollusca</taxon>
        <taxon>Gastropoda</taxon>
        <taxon>Heterobranchia</taxon>
        <taxon>Euthyneura</taxon>
        <taxon>Panpulmonata</taxon>
        <taxon>Eupulmonata</taxon>
        <taxon>Stylommatophora</taxon>
        <taxon>Helicina</taxon>
        <taxon>Helicoidea</taxon>
        <taxon>Geomitridae</taxon>
        <taxon>Candidula</taxon>
    </lineage>
</organism>
<sequence length="191" mass="21552">MLQQDFSEMSDFSARSSAYPPSPPADYSMMSEDMDDYASEQDPTEQEVSIENPDDVPAHDFFFDSQKVLSLNSNNFSTFLTRKDASLVMFYNERFPESQVFQTIFSEAANNTKRENSAFAGVDCAANAKLCVANGAIKLPMMRLYSKNYCIGEMKSIKGLSADVLRQFVEMAPMMDSCRMKTCTRKKENTC</sequence>
<protein>
    <recommendedName>
        <fullName evidence="2">Thioredoxin domain-containing protein</fullName>
    </recommendedName>
</protein>
<proteinExistence type="predicted"/>
<evidence type="ECO:0000313" key="4">
    <source>
        <dbReference type="Proteomes" id="UP000678393"/>
    </source>
</evidence>
<dbReference type="Pfam" id="PF00085">
    <property type="entry name" value="Thioredoxin"/>
    <property type="match status" value="1"/>
</dbReference>
<dbReference type="InterPro" id="IPR036249">
    <property type="entry name" value="Thioredoxin-like_sf"/>
</dbReference>
<dbReference type="Proteomes" id="UP000678393">
    <property type="component" value="Unassembled WGS sequence"/>
</dbReference>
<dbReference type="AlphaFoldDB" id="A0A8S4A3X5"/>
<reference evidence="3" key="1">
    <citation type="submission" date="2021-04" db="EMBL/GenBank/DDBJ databases">
        <authorList>
            <consortium name="Molecular Ecology Group"/>
        </authorList>
    </citation>
    <scope>NUCLEOTIDE SEQUENCE</scope>
</reference>
<gene>
    <name evidence="3" type="ORF">CUNI_LOCUS20606</name>
</gene>
<dbReference type="InterPro" id="IPR040090">
    <property type="entry name" value="TXNDC16"/>
</dbReference>
<dbReference type="OrthoDB" id="427280at2759"/>
<dbReference type="PANTHER" id="PTHR22699:SF1">
    <property type="entry name" value="THIOREDOXIN DOMAIN-CONTAINING PROTEIN 16"/>
    <property type="match status" value="1"/>
</dbReference>
<accession>A0A8S4A3X5</accession>
<dbReference type="SUPFAM" id="SSF52833">
    <property type="entry name" value="Thioredoxin-like"/>
    <property type="match status" value="1"/>
</dbReference>
<evidence type="ECO:0000259" key="2">
    <source>
        <dbReference type="Pfam" id="PF00085"/>
    </source>
</evidence>
<feature type="compositionally biased region" description="Low complexity" evidence="1">
    <location>
        <begin position="13"/>
        <end position="31"/>
    </location>
</feature>
<name>A0A8S4A3X5_9EUPU</name>
<feature type="compositionally biased region" description="Acidic residues" evidence="1">
    <location>
        <begin position="32"/>
        <end position="45"/>
    </location>
</feature>
<feature type="region of interest" description="Disordered" evidence="1">
    <location>
        <begin position="1"/>
        <end position="49"/>
    </location>
</feature>
<keyword evidence="4" id="KW-1185">Reference proteome</keyword>
<evidence type="ECO:0000256" key="1">
    <source>
        <dbReference type="SAM" id="MobiDB-lite"/>
    </source>
</evidence>
<evidence type="ECO:0000313" key="3">
    <source>
        <dbReference type="EMBL" id="CAG5135048.1"/>
    </source>
</evidence>
<dbReference type="EMBL" id="CAJHNH020007857">
    <property type="protein sequence ID" value="CAG5135048.1"/>
    <property type="molecule type" value="Genomic_DNA"/>
</dbReference>
<comment type="caution">
    <text evidence="3">The sequence shown here is derived from an EMBL/GenBank/DDBJ whole genome shotgun (WGS) entry which is preliminary data.</text>
</comment>
<dbReference type="Gene3D" id="3.40.30.10">
    <property type="entry name" value="Glutaredoxin"/>
    <property type="match status" value="1"/>
</dbReference>
<dbReference type="CDD" id="cd02961">
    <property type="entry name" value="PDI_a_family"/>
    <property type="match status" value="1"/>
</dbReference>
<feature type="domain" description="Thioredoxin" evidence="2">
    <location>
        <begin position="68"/>
        <end position="169"/>
    </location>
</feature>
<dbReference type="InterPro" id="IPR013766">
    <property type="entry name" value="Thioredoxin_domain"/>
</dbReference>
<dbReference type="PANTHER" id="PTHR22699">
    <property type="entry name" value="THIOREDOXIN DOMAIN-CONTAINING PROTEIN 16"/>
    <property type="match status" value="1"/>
</dbReference>